<dbReference type="SUPFAM" id="SSF48452">
    <property type="entry name" value="TPR-like"/>
    <property type="match status" value="1"/>
</dbReference>
<dbReference type="KEGG" id="nja:NSJP_0485"/>
<dbReference type="InterPro" id="IPR008939">
    <property type="entry name" value="Lytic_TGlycosylase_superhlx_U"/>
</dbReference>
<dbReference type="Pfam" id="PF13432">
    <property type="entry name" value="TPR_16"/>
    <property type="match status" value="2"/>
</dbReference>
<dbReference type="SMART" id="SM00028">
    <property type="entry name" value="TPR"/>
    <property type="match status" value="4"/>
</dbReference>
<feature type="domain" description="Transglycosylase SLT" evidence="4">
    <location>
        <begin position="638"/>
        <end position="752"/>
    </location>
</feature>
<sequence length="792" mass="87616">MTAVSRHGSIAGKTIKTLIYSTCTVRYGDHTVHDRIRPRAWLCFILPAICSILFVFTPAQSARADGGADAIENEACNTPEACFLAGALPKERLGKSLTKDQVLSLKLERLRRLMERFPATIWAKRAGLLSGVLLVDRNPAVSIQFLRGGQRDFAVLDDYIRLWIGEASLNLGDNTAAAIMLESIPLATPDSNILPKAAYRTGEAWYQASDCQRAGEWFAKAVALSDKEPSAPLAFLRRAACQLRDGAVADGRETLRQLWVRFPASPEAKEAGGLLATNLGGGLWVPQAADRFARAQAFLAQAFHIEAIEELKKFLSLDPQSPRRAEAKLKIGVAQVRLKQYDQARETFRTVLKEGGAESQEATVWLARVYLRQGMGDKLQELAKTVQGGSLSPEQKGQIGLLVGIWLEDQKQFNDAIARYRAVAKTGEPASQRAEARWRIGWVHYRTGQYREATDTLQSIVERHDGEFEPQALYWMARAAEQGGPSQATELYRQLCQRYVYTYYCQLARVRLAVPVADASAAVEVGDNAAPANSDDSLPASANRGEIGQQNAYRRAIELKTLGLDADAAREVAALTDRYSKDPEALVLLSTMLNEVGAYHHALRLARGRFREKLERTGGVLSPALWDVAYPTGLLPTIKLQNAKGVDPFLIAAIIREESQYDLKAVSRVGAIGLMQVMPATANTVAQRIGLPPVGRDDLFDQETNIRIGVRYVEQLLEQFSGNLVYTIAAYNAGPVVVNSWRDQHGTYSQDEFVEMIPYQETRQYVKRVLRSYREYIRLSGATGAPDSERVS</sequence>
<evidence type="ECO:0000259" key="4">
    <source>
        <dbReference type="Pfam" id="PF01464"/>
    </source>
</evidence>
<keyword evidence="6" id="KW-1185">Reference proteome</keyword>
<dbReference type="GO" id="GO:0004553">
    <property type="term" value="F:hydrolase activity, hydrolyzing O-glycosyl compounds"/>
    <property type="evidence" value="ECO:0007669"/>
    <property type="project" value="InterPro"/>
</dbReference>
<dbReference type="InterPro" id="IPR019734">
    <property type="entry name" value="TPR_rpt"/>
</dbReference>
<dbReference type="STRING" id="1325564.NSJP_0485"/>
<gene>
    <name evidence="5" type="ORF">NSJP_0485</name>
</gene>
<reference evidence="5 6" key="1">
    <citation type="submission" date="2017-03" db="EMBL/GenBank/DDBJ databases">
        <authorList>
            <person name="Afonso C.L."/>
            <person name="Miller P.J."/>
            <person name="Scott M.A."/>
            <person name="Spackman E."/>
            <person name="Goraichik I."/>
            <person name="Dimitrov K.M."/>
            <person name="Suarez D.L."/>
            <person name="Swayne D.E."/>
        </authorList>
    </citation>
    <scope>NUCLEOTIDE SEQUENCE [LARGE SCALE GENOMIC DNA]</scope>
    <source>
        <strain evidence="5">Genome sequencing of Nitrospira japonica strain NJ11</strain>
    </source>
</reference>
<dbReference type="OrthoDB" id="9781970at2"/>
<evidence type="ECO:0000313" key="6">
    <source>
        <dbReference type="Proteomes" id="UP000192042"/>
    </source>
</evidence>
<evidence type="ECO:0000256" key="1">
    <source>
        <dbReference type="ARBA" id="ARBA00007734"/>
    </source>
</evidence>
<dbReference type="Pfam" id="PF01464">
    <property type="entry name" value="SLT"/>
    <property type="match status" value="1"/>
</dbReference>
<keyword evidence="3" id="KW-1133">Transmembrane helix</keyword>
<feature type="transmembrane region" description="Helical" evidence="3">
    <location>
        <begin position="40"/>
        <end position="59"/>
    </location>
</feature>
<comment type="similarity">
    <text evidence="1">Belongs to the transglycosylase Slt family.</text>
</comment>
<dbReference type="CDD" id="cd13401">
    <property type="entry name" value="Slt70-like"/>
    <property type="match status" value="1"/>
</dbReference>
<evidence type="ECO:0000313" key="5">
    <source>
        <dbReference type="EMBL" id="SLM46657.1"/>
    </source>
</evidence>
<dbReference type="SUPFAM" id="SSF53955">
    <property type="entry name" value="Lysozyme-like"/>
    <property type="match status" value="1"/>
</dbReference>
<dbReference type="Gene3D" id="1.10.530.10">
    <property type="match status" value="1"/>
</dbReference>
<dbReference type="Gene3D" id="1.25.40.10">
    <property type="entry name" value="Tetratricopeptide repeat domain"/>
    <property type="match status" value="3"/>
</dbReference>
<evidence type="ECO:0000256" key="2">
    <source>
        <dbReference type="ARBA" id="ARBA00022729"/>
    </source>
</evidence>
<keyword evidence="2" id="KW-0732">Signal</keyword>
<evidence type="ECO:0000256" key="3">
    <source>
        <dbReference type="SAM" id="Phobius"/>
    </source>
</evidence>
<organism evidence="5 6">
    <name type="scientific">Nitrospira japonica</name>
    <dbReference type="NCBI Taxonomy" id="1325564"/>
    <lineage>
        <taxon>Bacteria</taxon>
        <taxon>Pseudomonadati</taxon>
        <taxon>Nitrospirota</taxon>
        <taxon>Nitrospiria</taxon>
        <taxon>Nitrospirales</taxon>
        <taxon>Nitrospiraceae</taxon>
        <taxon>Nitrospira</taxon>
    </lineage>
</organism>
<proteinExistence type="inferred from homology"/>
<accession>A0A1W1I0Z4</accession>
<name>A0A1W1I0Z4_9BACT</name>
<dbReference type="SUPFAM" id="SSF48435">
    <property type="entry name" value="Bacterial muramidases"/>
    <property type="match status" value="1"/>
</dbReference>
<dbReference type="InterPro" id="IPR008258">
    <property type="entry name" value="Transglycosylase_SLT_dom_1"/>
</dbReference>
<keyword evidence="3" id="KW-0472">Membrane</keyword>
<keyword evidence="3" id="KW-0812">Transmembrane</keyword>
<dbReference type="PANTHER" id="PTHR37423:SF2">
    <property type="entry name" value="MEMBRANE-BOUND LYTIC MUREIN TRANSGLYCOSYLASE C"/>
    <property type="match status" value="1"/>
</dbReference>
<dbReference type="GO" id="GO:0042597">
    <property type="term" value="C:periplasmic space"/>
    <property type="evidence" value="ECO:0007669"/>
    <property type="project" value="InterPro"/>
</dbReference>
<dbReference type="AlphaFoldDB" id="A0A1W1I0Z4"/>
<dbReference type="Proteomes" id="UP000192042">
    <property type="component" value="Chromosome I"/>
</dbReference>
<protein>
    <submittedName>
        <fullName evidence="5">Putative Soluble lytic murein transglycosylase</fullName>
    </submittedName>
</protein>
<dbReference type="EMBL" id="LT828648">
    <property type="protein sequence ID" value="SLM46657.1"/>
    <property type="molecule type" value="Genomic_DNA"/>
</dbReference>
<dbReference type="InterPro" id="IPR023346">
    <property type="entry name" value="Lysozyme-like_dom_sf"/>
</dbReference>
<dbReference type="InterPro" id="IPR011990">
    <property type="entry name" value="TPR-like_helical_dom_sf"/>
</dbReference>
<dbReference type="PANTHER" id="PTHR37423">
    <property type="entry name" value="SOLUBLE LYTIC MUREIN TRANSGLYCOSYLASE-RELATED"/>
    <property type="match status" value="1"/>
</dbReference>